<dbReference type="Proteomes" id="UP000886653">
    <property type="component" value="Unassembled WGS sequence"/>
</dbReference>
<keyword evidence="3" id="KW-1185">Reference proteome</keyword>
<accession>A0A9P6NM70</accession>
<dbReference type="OrthoDB" id="10485175at2759"/>
<proteinExistence type="predicted"/>
<keyword evidence="1" id="KW-0812">Transmembrane</keyword>
<evidence type="ECO:0008006" key="4">
    <source>
        <dbReference type="Google" id="ProtNLM"/>
    </source>
</evidence>
<reference evidence="2" key="1">
    <citation type="submission" date="2013-11" db="EMBL/GenBank/DDBJ databases">
        <title>Genome sequence of the fusiform rust pathogen reveals effectors for host alternation and coevolution with pine.</title>
        <authorList>
            <consortium name="DOE Joint Genome Institute"/>
            <person name="Smith K."/>
            <person name="Pendleton A."/>
            <person name="Kubisiak T."/>
            <person name="Anderson C."/>
            <person name="Salamov A."/>
            <person name="Aerts A."/>
            <person name="Riley R."/>
            <person name="Clum A."/>
            <person name="Lindquist E."/>
            <person name="Ence D."/>
            <person name="Campbell M."/>
            <person name="Kronenberg Z."/>
            <person name="Feau N."/>
            <person name="Dhillon B."/>
            <person name="Hamelin R."/>
            <person name="Burleigh J."/>
            <person name="Smith J."/>
            <person name="Yandell M."/>
            <person name="Nelson C."/>
            <person name="Grigoriev I."/>
            <person name="Davis J."/>
        </authorList>
    </citation>
    <scope>NUCLEOTIDE SEQUENCE</scope>
    <source>
        <strain evidence="2">G11</strain>
    </source>
</reference>
<sequence>MDNADDCNCYETTIVSTITGTRHNGKSQSVQPTQTFTTSQYNIVTVVVQVGLYPSGISIIPISSLTSTNTSLSTSLPLPSPTDLITQPSTTQNVQLIATSSTYESQSTSLDAAIASSPSKPALPIVGAVIGGLVGLVILVGLISVWTSWARHKRDRDALDMMAPSTLPDAYVRATKEHRRVSTVWFDSREKADGL</sequence>
<keyword evidence="1" id="KW-1133">Transmembrane helix</keyword>
<evidence type="ECO:0000313" key="2">
    <source>
        <dbReference type="EMBL" id="KAG0146075.1"/>
    </source>
</evidence>
<evidence type="ECO:0000313" key="3">
    <source>
        <dbReference type="Proteomes" id="UP000886653"/>
    </source>
</evidence>
<dbReference type="AlphaFoldDB" id="A0A9P6NM70"/>
<keyword evidence="1" id="KW-0472">Membrane</keyword>
<evidence type="ECO:0000256" key="1">
    <source>
        <dbReference type="SAM" id="Phobius"/>
    </source>
</evidence>
<comment type="caution">
    <text evidence="2">The sequence shown here is derived from an EMBL/GenBank/DDBJ whole genome shotgun (WGS) entry which is preliminary data.</text>
</comment>
<protein>
    <recommendedName>
        <fullName evidence="4">Mid2 domain-containing protein</fullName>
    </recommendedName>
</protein>
<organism evidence="2 3">
    <name type="scientific">Cronartium quercuum f. sp. fusiforme G11</name>
    <dbReference type="NCBI Taxonomy" id="708437"/>
    <lineage>
        <taxon>Eukaryota</taxon>
        <taxon>Fungi</taxon>
        <taxon>Dikarya</taxon>
        <taxon>Basidiomycota</taxon>
        <taxon>Pucciniomycotina</taxon>
        <taxon>Pucciniomycetes</taxon>
        <taxon>Pucciniales</taxon>
        <taxon>Coleosporiaceae</taxon>
        <taxon>Cronartium</taxon>
    </lineage>
</organism>
<gene>
    <name evidence="2" type="ORF">CROQUDRAFT_723078</name>
</gene>
<dbReference type="EMBL" id="MU167266">
    <property type="protein sequence ID" value="KAG0146075.1"/>
    <property type="molecule type" value="Genomic_DNA"/>
</dbReference>
<feature type="transmembrane region" description="Helical" evidence="1">
    <location>
        <begin position="122"/>
        <end position="146"/>
    </location>
</feature>
<name>A0A9P6NM70_9BASI</name>